<sequence>MITPVAFFAFAVLMILVIAAGLHGLLLRRLTSARRQRWVPMLELAGHGLLALTVAGLLTGYVGLQASLTPLQAQPPSAVAVREAARLKRDAATLLAYECESETAGRRALRIGFCPELAGGAERALMPTAEHSPANCPPAVDEFLQCRNYLPPHAQLCSAARRTAQAADPAAHAAALGQVLRGQTRFTLCPPSGVALGRALVSIKRLEAERRSAEWQRQQARAARDPRSMSWVLWITVVCGVLAAALKAALAFDTYYVQSAPAPAGRR</sequence>
<organism evidence="2 3">
    <name type="scientific">Caldimonas brevitalea</name>
    <dbReference type="NCBI Taxonomy" id="413882"/>
    <lineage>
        <taxon>Bacteria</taxon>
        <taxon>Pseudomonadati</taxon>
        <taxon>Pseudomonadota</taxon>
        <taxon>Betaproteobacteria</taxon>
        <taxon>Burkholderiales</taxon>
        <taxon>Sphaerotilaceae</taxon>
        <taxon>Caldimonas</taxon>
    </lineage>
</organism>
<dbReference type="Proteomes" id="UP000035352">
    <property type="component" value="Chromosome"/>
</dbReference>
<keyword evidence="1" id="KW-0812">Transmembrane</keyword>
<evidence type="ECO:0000313" key="2">
    <source>
        <dbReference type="EMBL" id="AKJ29161.1"/>
    </source>
</evidence>
<gene>
    <name evidence="2" type="ORF">AAW51_2470</name>
</gene>
<dbReference type="STRING" id="413882.AAW51_2470"/>
<evidence type="ECO:0000313" key="3">
    <source>
        <dbReference type="Proteomes" id="UP000035352"/>
    </source>
</evidence>
<dbReference type="KEGG" id="pbh:AAW51_2470"/>
<keyword evidence="3" id="KW-1185">Reference proteome</keyword>
<dbReference type="AlphaFoldDB" id="A0A0G3BP64"/>
<protein>
    <submittedName>
        <fullName evidence="2">Uncharacterized protein</fullName>
    </submittedName>
</protein>
<evidence type="ECO:0000256" key="1">
    <source>
        <dbReference type="SAM" id="Phobius"/>
    </source>
</evidence>
<accession>A0A0G3BP64</accession>
<keyword evidence="1" id="KW-1133">Transmembrane helix</keyword>
<reference evidence="2 3" key="1">
    <citation type="submission" date="2015-05" db="EMBL/GenBank/DDBJ databases">
        <authorList>
            <person name="Tang B."/>
            <person name="Yu Y."/>
        </authorList>
    </citation>
    <scope>NUCLEOTIDE SEQUENCE [LARGE SCALE GENOMIC DNA]</scope>
    <source>
        <strain evidence="2 3">DSM 7029</strain>
    </source>
</reference>
<dbReference type="RefSeq" id="WP_047194862.1">
    <property type="nucleotide sequence ID" value="NZ_CP011371.1"/>
</dbReference>
<feature type="transmembrane region" description="Helical" evidence="1">
    <location>
        <begin position="6"/>
        <end position="27"/>
    </location>
</feature>
<dbReference type="EMBL" id="CP011371">
    <property type="protein sequence ID" value="AKJ29161.1"/>
    <property type="molecule type" value="Genomic_DNA"/>
</dbReference>
<name>A0A0G3BP64_9BURK</name>
<keyword evidence="1" id="KW-0472">Membrane</keyword>
<feature type="transmembrane region" description="Helical" evidence="1">
    <location>
        <begin position="231"/>
        <end position="252"/>
    </location>
</feature>
<proteinExistence type="predicted"/>